<organism evidence="7">
    <name type="scientific">termite gut metagenome</name>
    <dbReference type="NCBI Taxonomy" id="433724"/>
    <lineage>
        <taxon>unclassified sequences</taxon>
        <taxon>metagenomes</taxon>
        <taxon>organismal metagenomes</taxon>
    </lineage>
</organism>
<dbReference type="PANTHER" id="PTHR37422:SF13">
    <property type="entry name" value="LIPOPOLYSACCHARIDE BIOSYNTHESIS PROTEIN PA4999-RELATED"/>
    <property type="match status" value="1"/>
</dbReference>
<keyword evidence="4 5" id="KW-0472">Membrane</keyword>
<evidence type="ECO:0000313" key="7">
    <source>
        <dbReference type="EMBL" id="KAA6342562.1"/>
    </source>
</evidence>
<sequence length="292" mass="34057">MAFIFIGLYAIYERFIGVNSLAEYEISLNYNKDKVIDTWGYENDERTVGGRVRSIFLHPIGAGVNFALVFSFISYIYINYKKLIKYNILIIVGMLFITFYSVWLTNSRGPLVFLFISIIPLINFRKKTFYLFILLCLLLFIFLFDYIHPYLDNFLSIFNSNIQAKVGGSNLDMRWEQLTAAIQLFKQNPWFGNGLKSHDYINDVNLVKNLLGMESVWFFLLVERGILGVISYIYLIVSMVKLGKKENKFMIISLVLALLFTNTVTSLPGFYIHLFYVFLFILVKLEMLVYSK</sequence>
<feature type="transmembrane region" description="Helical" evidence="5">
    <location>
        <begin position="55"/>
        <end position="77"/>
    </location>
</feature>
<name>A0A5J4SA16_9ZZZZ</name>
<evidence type="ECO:0000256" key="4">
    <source>
        <dbReference type="ARBA" id="ARBA00023136"/>
    </source>
</evidence>
<feature type="transmembrane region" description="Helical" evidence="5">
    <location>
        <begin position="109"/>
        <end position="124"/>
    </location>
</feature>
<dbReference type="InterPro" id="IPR051533">
    <property type="entry name" value="WaaL-like"/>
</dbReference>
<comment type="caution">
    <text evidence="7">The sequence shown here is derived from an EMBL/GenBank/DDBJ whole genome shotgun (WGS) entry which is preliminary data.</text>
</comment>
<dbReference type="EMBL" id="SNRY01000318">
    <property type="protein sequence ID" value="KAA6342562.1"/>
    <property type="molecule type" value="Genomic_DNA"/>
</dbReference>
<gene>
    <name evidence="7" type="ORF">EZS27_009705</name>
</gene>
<dbReference type="PANTHER" id="PTHR37422">
    <property type="entry name" value="TEICHURONIC ACID BIOSYNTHESIS PROTEIN TUAE"/>
    <property type="match status" value="1"/>
</dbReference>
<feature type="transmembrane region" description="Helical" evidence="5">
    <location>
        <begin position="216"/>
        <end position="237"/>
    </location>
</feature>
<keyword evidence="2 5" id="KW-0812">Transmembrane</keyword>
<reference evidence="7" key="1">
    <citation type="submission" date="2019-03" db="EMBL/GenBank/DDBJ databases">
        <title>Single cell metagenomics reveals metabolic interactions within the superorganism composed of flagellate Streblomastix strix and complex community of Bacteroidetes bacteria on its surface.</title>
        <authorList>
            <person name="Treitli S.C."/>
            <person name="Kolisko M."/>
            <person name="Husnik F."/>
            <person name="Keeling P."/>
            <person name="Hampl V."/>
        </authorList>
    </citation>
    <scope>NUCLEOTIDE SEQUENCE</scope>
    <source>
        <strain evidence="7">STM</strain>
    </source>
</reference>
<dbReference type="GO" id="GO:0016020">
    <property type="term" value="C:membrane"/>
    <property type="evidence" value="ECO:0007669"/>
    <property type="project" value="UniProtKB-SubCell"/>
</dbReference>
<feature type="transmembrane region" description="Helical" evidence="5">
    <location>
        <begin position="249"/>
        <end position="265"/>
    </location>
</feature>
<feature type="transmembrane region" description="Helical" evidence="5">
    <location>
        <begin position="129"/>
        <end position="147"/>
    </location>
</feature>
<feature type="domain" description="O-antigen ligase-related" evidence="6">
    <location>
        <begin position="94"/>
        <end position="233"/>
    </location>
</feature>
<keyword evidence="3 5" id="KW-1133">Transmembrane helix</keyword>
<evidence type="ECO:0000259" key="6">
    <source>
        <dbReference type="Pfam" id="PF04932"/>
    </source>
</evidence>
<evidence type="ECO:0000256" key="1">
    <source>
        <dbReference type="ARBA" id="ARBA00004141"/>
    </source>
</evidence>
<accession>A0A5J4SA16</accession>
<feature type="transmembrane region" description="Helical" evidence="5">
    <location>
        <begin position="84"/>
        <end position="103"/>
    </location>
</feature>
<evidence type="ECO:0000256" key="5">
    <source>
        <dbReference type="SAM" id="Phobius"/>
    </source>
</evidence>
<evidence type="ECO:0000256" key="2">
    <source>
        <dbReference type="ARBA" id="ARBA00022692"/>
    </source>
</evidence>
<protein>
    <recommendedName>
        <fullName evidence="6">O-antigen ligase-related domain-containing protein</fullName>
    </recommendedName>
</protein>
<dbReference type="Pfam" id="PF04932">
    <property type="entry name" value="Wzy_C"/>
    <property type="match status" value="1"/>
</dbReference>
<comment type="subcellular location">
    <subcellularLocation>
        <location evidence="1">Membrane</location>
        <topology evidence="1">Multi-pass membrane protein</topology>
    </subcellularLocation>
</comment>
<proteinExistence type="predicted"/>
<evidence type="ECO:0000256" key="3">
    <source>
        <dbReference type="ARBA" id="ARBA00022989"/>
    </source>
</evidence>
<dbReference type="InterPro" id="IPR007016">
    <property type="entry name" value="O-antigen_ligase-rel_domated"/>
</dbReference>
<dbReference type="AlphaFoldDB" id="A0A5J4SA16"/>